<protein>
    <submittedName>
        <fullName evidence="1">Uncharacterized protein</fullName>
    </submittedName>
</protein>
<sequence length="99" mass="10754">MGAAAPADLDEKRTDVGDREALAAQTLGQCQREQVGFGECRPERVRLQFAGKERGSHLGYRFLGFIGSEVHAGNPVSDVERVLVVSPTWTFLKASTHAV</sequence>
<dbReference type="EMBL" id="CP050124">
    <property type="protein sequence ID" value="QIP38089.1"/>
    <property type="molecule type" value="Genomic_DNA"/>
</dbReference>
<accession>A0A6G9CMK2</accession>
<name>A0A6G9CMK2_RHOER</name>
<evidence type="ECO:0000313" key="1">
    <source>
        <dbReference type="EMBL" id="QIP38089.1"/>
    </source>
</evidence>
<dbReference type="Proteomes" id="UP000502345">
    <property type="component" value="Chromosome"/>
</dbReference>
<evidence type="ECO:0000313" key="2">
    <source>
        <dbReference type="Proteomes" id="UP000502345"/>
    </source>
</evidence>
<gene>
    <name evidence="1" type="ORF">G9444_0845</name>
</gene>
<dbReference type="AlphaFoldDB" id="A0A6G9CMK2"/>
<reference evidence="1 2" key="1">
    <citation type="submission" date="2020-03" db="EMBL/GenBank/DDBJ databases">
        <title>Screen low temperature-resistant strains for efficient degradation of petroleum hydrocarbons under the low temperature.</title>
        <authorList>
            <person name="Wang Y."/>
            <person name="Chen J."/>
        </authorList>
    </citation>
    <scope>NUCLEOTIDE SEQUENCE [LARGE SCALE GENOMIC DNA]</scope>
    <source>
        <strain evidence="1 2">KB1</strain>
    </source>
</reference>
<proteinExistence type="predicted"/>
<organism evidence="1 2">
    <name type="scientific">Rhodococcus erythropolis</name>
    <name type="common">Arthrobacter picolinophilus</name>
    <dbReference type="NCBI Taxonomy" id="1833"/>
    <lineage>
        <taxon>Bacteria</taxon>
        <taxon>Bacillati</taxon>
        <taxon>Actinomycetota</taxon>
        <taxon>Actinomycetes</taxon>
        <taxon>Mycobacteriales</taxon>
        <taxon>Nocardiaceae</taxon>
        <taxon>Rhodococcus</taxon>
        <taxon>Rhodococcus erythropolis group</taxon>
    </lineage>
</organism>